<keyword evidence="3" id="KW-0926">Vacuole</keyword>
<evidence type="ECO:0000259" key="6">
    <source>
        <dbReference type="Pfam" id="PF03088"/>
    </source>
</evidence>
<dbReference type="AlphaFoldDB" id="A0A368Q2T6"/>
<feature type="chain" id="PRO_5016867480" description="Strictosidine synthase conserved region domain-containing protein" evidence="5">
    <location>
        <begin position="44"/>
        <end position="362"/>
    </location>
</feature>
<proteinExistence type="inferred from homology"/>
<dbReference type="PANTHER" id="PTHR10426">
    <property type="entry name" value="STRICTOSIDINE SYNTHASE-RELATED"/>
    <property type="match status" value="1"/>
</dbReference>
<dbReference type="SUPFAM" id="SSF63829">
    <property type="entry name" value="Calcium-dependent phosphotriesterase"/>
    <property type="match status" value="1"/>
</dbReference>
<evidence type="ECO:0000313" key="7">
    <source>
        <dbReference type="EMBL" id="RCV12229.1"/>
    </source>
</evidence>
<evidence type="ECO:0000256" key="1">
    <source>
        <dbReference type="ARBA" id="ARBA00004116"/>
    </source>
</evidence>
<name>A0A368Q2T6_SETIT</name>
<dbReference type="Pfam" id="PF20067">
    <property type="entry name" value="SSL_N"/>
    <property type="match status" value="1"/>
</dbReference>
<comment type="similarity">
    <text evidence="2">Belongs to the strictosidine synthase family.</text>
</comment>
<feature type="signal peptide" evidence="5">
    <location>
        <begin position="1"/>
        <end position="43"/>
    </location>
</feature>
<organism evidence="7">
    <name type="scientific">Setaria italica</name>
    <name type="common">Foxtail millet</name>
    <name type="synonym">Panicum italicum</name>
    <dbReference type="NCBI Taxonomy" id="4555"/>
    <lineage>
        <taxon>Eukaryota</taxon>
        <taxon>Viridiplantae</taxon>
        <taxon>Streptophyta</taxon>
        <taxon>Embryophyta</taxon>
        <taxon>Tracheophyta</taxon>
        <taxon>Spermatophyta</taxon>
        <taxon>Magnoliopsida</taxon>
        <taxon>Liliopsida</taxon>
        <taxon>Poales</taxon>
        <taxon>Poaceae</taxon>
        <taxon>PACMAD clade</taxon>
        <taxon>Panicoideae</taxon>
        <taxon>Panicodae</taxon>
        <taxon>Paniceae</taxon>
        <taxon>Cenchrinae</taxon>
        <taxon>Setaria</taxon>
    </lineage>
</organism>
<accession>A0A368Q2T6</accession>
<gene>
    <name evidence="7" type="ORF">SETIT_2G253100v2</name>
</gene>
<dbReference type="Gene3D" id="2.120.10.30">
    <property type="entry name" value="TolB, C-terminal domain"/>
    <property type="match status" value="1"/>
</dbReference>
<keyword evidence="5" id="KW-0732">Signal</keyword>
<protein>
    <recommendedName>
        <fullName evidence="6">Strictosidine synthase conserved region domain-containing protein</fullName>
    </recommendedName>
</protein>
<dbReference type="FunFam" id="2.120.10.30:FF:000048">
    <property type="entry name" value="Protein strictosidine synthase-like 10"/>
    <property type="match status" value="1"/>
</dbReference>
<evidence type="ECO:0000256" key="4">
    <source>
        <dbReference type="ARBA" id="ARBA00023180"/>
    </source>
</evidence>
<dbReference type="InterPro" id="IPR018119">
    <property type="entry name" value="Strictosidine_synth_cons-reg"/>
</dbReference>
<dbReference type="EMBL" id="CM003529">
    <property type="protein sequence ID" value="RCV12229.1"/>
    <property type="molecule type" value="Genomic_DNA"/>
</dbReference>
<feature type="domain" description="Strictosidine synthase conserved region" evidence="6">
    <location>
        <begin position="180"/>
        <end position="268"/>
    </location>
</feature>
<reference evidence="7" key="1">
    <citation type="journal article" date="2012" name="Nat. Biotechnol.">
        <title>Reference genome sequence of the model plant Setaria.</title>
        <authorList>
            <person name="Bennetzen J.L."/>
            <person name="Schmutz J."/>
            <person name="Wang H."/>
            <person name="Percifield R."/>
            <person name="Hawkins J."/>
            <person name="Pontaroli A.C."/>
            <person name="Estep M."/>
            <person name="Feng L."/>
            <person name="Vaughn J.N."/>
            <person name="Grimwood J."/>
            <person name="Jenkins J."/>
            <person name="Barry K."/>
            <person name="Lindquist E."/>
            <person name="Hellsten U."/>
            <person name="Deshpande S."/>
            <person name="Wang X."/>
            <person name="Wu X."/>
            <person name="Mitros T."/>
            <person name="Triplett J."/>
            <person name="Yang X."/>
            <person name="Ye C.Y."/>
            <person name="Mauro-Herrera M."/>
            <person name="Wang L."/>
            <person name="Li P."/>
            <person name="Sharma M."/>
            <person name="Sharma R."/>
            <person name="Ronald P.C."/>
            <person name="Panaud O."/>
            <person name="Kellogg E.A."/>
            <person name="Brutnell T.P."/>
            <person name="Doust A.N."/>
            <person name="Tuskan G.A."/>
            <person name="Rokhsar D."/>
            <person name="Devos K.M."/>
        </authorList>
    </citation>
    <scope>NUCLEOTIDE SEQUENCE [LARGE SCALE GENOMIC DNA]</scope>
    <source>
        <strain evidence="7">Yugu1</strain>
    </source>
</reference>
<comment type="subcellular location">
    <subcellularLocation>
        <location evidence="1">Vacuole</location>
    </subcellularLocation>
</comment>
<dbReference type="STRING" id="4555.A0A368Q2T6"/>
<dbReference type="OrthoDB" id="5307922at2759"/>
<dbReference type="Pfam" id="PF03088">
    <property type="entry name" value="Str_synth"/>
    <property type="match status" value="1"/>
</dbReference>
<evidence type="ECO:0000256" key="5">
    <source>
        <dbReference type="SAM" id="SignalP"/>
    </source>
</evidence>
<evidence type="ECO:0000256" key="2">
    <source>
        <dbReference type="ARBA" id="ARBA00009191"/>
    </source>
</evidence>
<dbReference type="InterPro" id="IPR011042">
    <property type="entry name" value="6-blade_b-propeller_TolB-like"/>
</dbReference>
<keyword evidence="4" id="KW-0325">Glycoprotein</keyword>
<dbReference type="PANTHER" id="PTHR10426:SF95">
    <property type="entry name" value="OS06G0623700 PROTEIN"/>
    <property type="match status" value="1"/>
</dbReference>
<dbReference type="GO" id="GO:0005773">
    <property type="term" value="C:vacuole"/>
    <property type="evidence" value="ECO:0007669"/>
    <property type="project" value="UniProtKB-SubCell"/>
</dbReference>
<sequence length="362" mass="38984">MLGEEEKWEGLNQECDHGDHHGEEGSLTLAISLLAVLLPCAAARPVTETASIDGSRNLHLPLRGPLLRGPESVAFDGDGAGPYSGVSDGRVLRWNGQARGWSTYAYSPGYDVKGCTASRIRPAEVTESRCGRPLGLCFHYGSGNLYIADAYKGLMRVGPGGGEATVLATKADGVPLRFTNGVDVDQITGEVFFTDSSMNYPRSKHERVTATGDSTEAPHEYVPKTNRVTVLQSGITYPNGLAISTDRTHLFVALTGPCKLLRYWIKGPKAGTSEPLADVPGYPDNVRADGKGGFWVALHREKMELPFGPDSHLLAVRINAYGKVVQVMRGPKSVRPTEVVEREGGKLYMGSVELPYVAVVSE</sequence>
<evidence type="ECO:0000256" key="3">
    <source>
        <dbReference type="ARBA" id="ARBA00022554"/>
    </source>
</evidence>
<reference evidence="7" key="2">
    <citation type="submission" date="2015-07" db="EMBL/GenBank/DDBJ databases">
        <authorList>
            <person name="Noorani M."/>
        </authorList>
    </citation>
    <scope>NUCLEOTIDE SEQUENCE</scope>
    <source>
        <strain evidence="7">Yugu1</strain>
    </source>
</reference>